<sequence>MLFSTPAKDRYCKFTYNSMTGEYERDWIEYADGTFEPVRRNGHLRKKWNGQRTNCQWWHTRKPADWLPWEHGHGFAWNHTLGHDGKPADRGDNSQAEIKAGNAPYFMEVETDADSRIESRTERIDGRRESWDFAYDQDGRLTSVVTDIDWAQDYEYDDQGRRKADHDSMRDVLTRTFEYGDDNRLLSAGTVHYEHDQNGFRCTKIDGDSVTRYQYSDDYRLLGALLPDGHAIAYEHDENGQRSMKYVDGQPTEAYLWRDFISLGAFFDGEREYVFNYEEGERLPYSMTVNGSDYILEYDQVGTLKAVVSPTGNVV</sequence>
<gene>
    <name evidence="3" type="ORF">DPRO_2930</name>
</gene>
<dbReference type="InterPro" id="IPR056823">
    <property type="entry name" value="TEN-like_YD-shell"/>
</dbReference>
<reference evidence="4" key="1">
    <citation type="submission" date="2017-09" db="EMBL/GenBank/DDBJ databases">
        <authorList>
            <person name="Regsiter A."/>
            <person name="William W."/>
        </authorList>
    </citation>
    <scope>NUCLEOTIDE SEQUENCE [LARGE SCALE GENOMIC DNA]</scope>
    <source>
        <strain evidence="4">500-1</strain>
    </source>
</reference>
<evidence type="ECO:0000313" key="4">
    <source>
        <dbReference type="Proteomes" id="UP000219215"/>
    </source>
</evidence>
<dbReference type="AlphaFoldDB" id="A0A2C8FCE7"/>
<protein>
    <recommendedName>
        <fullName evidence="2">Teneurin-like YD-shell domain-containing protein</fullName>
    </recommendedName>
</protein>
<organism evidence="3 4">
    <name type="scientific">Pseudodesulfovibrio profundus</name>
    <dbReference type="NCBI Taxonomy" id="57320"/>
    <lineage>
        <taxon>Bacteria</taxon>
        <taxon>Pseudomonadati</taxon>
        <taxon>Thermodesulfobacteriota</taxon>
        <taxon>Desulfovibrionia</taxon>
        <taxon>Desulfovibrionales</taxon>
        <taxon>Desulfovibrionaceae</taxon>
    </lineage>
</organism>
<dbReference type="Proteomes" id="UP000219215">
    <property type="component" value="Chromosome DPRO"/>
</dbReference>
<evidence type="ECO:0000259" key="2">
    <source>
        <dbReference type="Pfam" id="PF25023"/>
    </source>
</evidence>
<dbReference type="InterPro" id="IPR050708">
    <property type="entry name" value="T6SS_VgrG/RHS"/>
</dbReference>
<feature type="domain" description="Teneurin-like YD-shell" evidence="2">
    <location>
        <begin position="105"/>
        <end position="315"/>
    </location>
</feature>
<dbReference type="NCBIfam" id="TIGR01643">
    <property type="entry name" value="YD_repeat_2x"/>
    <property type="match status" value="1"/>
</dbReference>
<dbReference type="PANTHER" id="PTHR32305">
    <property type="match status" value="1"/>
</dbReference>
<name>A0A2C8FCE7_9BACT</name>
<dbReference type="PANTHER" id="PTHR32305:SF15">
    <property type="entry name" value="PROTEIN RHSA-RELATED"/>
    <property type="match status" value="1"/>
</dbReference>
<keyword evidence="4" id="KW-1185">Reference proteome</keyword>
<dbReference type="Gene3D" id="2.180.10.10">
    <property type="entry name" value="RHS repeat-associated core"/>
    <property type="match status" value="1"/>
</dbReference>
<proteinExistence type="predicted"/>
<dbReference type="KEGG" id="pprf:DPRO_2930"/>
<dbReference type="EMBL" id="LT907975">
    <property type="protein sequence ID" value="SOB59840.1"/>
    <property type="molecule type" value="Genomic_DNA"/>
</dbReference>
<evidence type="ECO:0000313" key="3">
    <source>
        <dbReference type="EMBL" id="SOB59840.1"/>
    </source>
</evidence>
<dbReference type="Pfam" id="PF25023">
    <property type="entry name" value="TEN_YD-shell"/>
    <property type="match status" value="1"/>
</dbReference>
<dbReference type="InterPro" id="IPR006530">
    <property type="entry name" value="YD"/>
</dbReference>
<evidence type="ECO:0000256" key="1">
    <source>
        <dbReference type="ARBA" id="ARBA00022737"/>
    </source>
</evidence>
<keyword evidence="1" id="KW-0677">Repeat</keyword>
<accession>A0A2C8FCE7</accession>